<evidence type="ECO:0000259" key="6">
    <source>
        <dbReference type="Pfam" id="PF17802"/>
    </source>
</evidence>
<feature type="compositionally biased region" description="Low complexity" evidence="4">
    <location>
        <begin position="408"/>
        <end position="417"/>
    </location>
</feature>
<dbReference type="PANTHER" id="PTHR36108:SF13">
    <property type="entry name" value="COLOSSIN-B-RELATED"/>
    <property type="match status" value="1"/>
</dbReference>
<feature type="compositionally biased region" description="Pro residues" evidence="4">
    <location>
        <begin position="397"/>
        <end position="407"/>
    </location>
</feature>
<evidence type="ECO:0000256" key="2">
    <source>
        <dbReference type="ARBA" id="ARBA00022525"/>
    </source>
</evidence>
<sequence>MDVDVTSKLSGERVPGVKVALNSSSAQGSVTTGKDGRTSWTFTASKAGATAVRGTAAGLPGSQLKALDPHDKRAQRMLLAGDKTTAWDSAAVTVKPATGGVEIRKKDPEGSRLAGVTFHLLDSSGKVVKEGKTNKGGVLAFEGLVAGKYRLHEISTGDELHELAADQDVLIVAGQSGSAKPITVIDPFKDAELVLEKVDTATGKPLANAVIEIDADDVDASGKHKPGKKVADLTTGKDGLAKVKLGVDVKAGNAYWAKEIKAPAHYQLNGTPKRFTAKPGAVVNLTLTNDPIPATMRVLKTDKDTGKVLGGMGFDVSTVKVDPSGKKVPGTKVASGVTSADGNSAPIKLDATVESGIEYLLSETKAPQGYDKLAKPVSFTARADSEVIVRAQDSKTPVPPTPTPTPSKPGSTPPTKTAGGGTPPETPSSGSLAKTGAEMAPWALSGAAALLVAGGGTVWFTRRRQQAPANAGNSPQE</sequence>
<dbReference type="SUPFAM" id="SSF49478">
    <property type="entry name" value="Cna protein B-type domain"/>
    <property type="match status" value="1"/>
</dbReference>
<name>Q1EQQ5_STRKN</name>
<dbReference type="EMBL" id="AB254080">
    <property type="protein sequence ID" value="BAE95465.1"/>
    <property type="molecule type" value="Genomic_DNA"/>
</dbReference>
<proteinExistence type="inferred from homology"/>
<dbReference type="AlphaFoldDB" id="Q1EQQ5"/>
<feature type="region of interest" description="Disordered" evidence="4">
    <location>
        <begin position="389"/>
        <end position="435"/>
    </location>
</feature>
<protein>
    <submittedName>
        <fullName evidence="7">Putative membrane protein</fullName>
    </submittedName>
</protein>
<feature type="transmembrane region" description="Helical" evidence="5">
    <location>
        <begin position="439"/>
        <end position="460"/>
    </location>
</feature>
<dbReference type="InterPro" id="IPR041033">
    <property type="entry name" value="SpaA_PFL_dom_1"/>
</dbReference>
<keyword evidence="5" id="KW-0812">Transmembrane</keyword>
<feature type="domain" description="SpaA-like prealbumin fold" evidence="6">
    <location>
        <begin position="193"/>
        <end position="290"/>
    </location>
</feature>
<evidence type="ECO:0000256" key="1">
    <source>
        <dbReference type="ARBA" id="ARBA00007257"/>
    </source>
</evidence>
<accession>Q1EQQ5</accession>
<organism evidence="7">
    <name type="scientific">Streptomyces kanamyceticus</name>
    <dbReference type="NCBI Taxonomy" id="1967"/>
    <lineage>
        <taxon>Bacteria</taxon>
        <taxon>Bacillati</taxon>
        <taxon>Actinomycetota</taxon>
        <taxon>Actinomycetes</taxon>
        <taxon>Kitasatosporales</taxon>
        <taxon>Streptomycetaceae</taxon>
        <taxon>Streptomyces</taxon>
    </lineage>
</organism>
<dbReference type="Pfam" id="PF17802">
    <property type="entry name" value="SpaA"/>
    <property type="match status" value="3"/>
</dbReference>
<keyword evidence="5" id="KW-0472">Membrane</keyword>
<reference evidence="7" key="1">
    <citation type="journal article" date="2006" name="Proc. Natl. Acad. Sci. U.S.A.">
        <title>Amplification of the entire kanamycin biosynthetic gene cluster during empirical strain improvement of Streptomyces kanamyceticus.</title>
        <authorList>
            <person name="Yanai K."/>
            <person name="Murakami T."/>
            <person name="Bibb M."/>
        </authorList>
    </citation>
    <scope>NUCLEOTIDE SEQUENCE</scope>
    <source>
        <strain evidence="7">NBRC 13414</strain>
    </source>
</reference>
<dbReference type="PANTHER" id="PTHR36108">
    <property type="entry name" value="COLOSSIN-B-RELATED"/>
    <property type="match status" value="1"/>
</dbReference>
<dbReference type="InterPro" id="IPR013783">
    <property type="entry name" value="Ig-like_fold"/>
</dbReference>
<feature type="domain" description="SpaA-like prealbumin fold" evidence="6">
    <location>
        <begin position="296"/>
        <end position="393"/>
    </location>
</feature>
<dbReference type="GO" id="GO:0005975">
    <property type="term" value="P:carbohydrate metabolic process"/>
    <property type="evidence" value="ECO:0007669"/>
    <property type="project" value="UniProtKB-ARBA"/>
</dbReference>
<keyword evidence="3" id="KW-0732">Signal</keyword>
<comment type="similarity">
    <text evidence="1">Belongs to the serine-aspartate repeat-containing protein (SDr) family.</text>
</comment>
<evidence type="ECO:0000256" key="3">
    <source>
        <dbReference type="ARBA" id="ARBA00022729"/>
    </source>
</evidence>
<keyword evidence="5" id="KW-1133">Transmembrane helix</keyword>
<dbReference type="Gene3D" id="2.60.40.10">
    <property type="entry name" value="Immunoglobulins"/>
    <property type="match status" value="3"/>
</dbReference>
<keyword evidence="2" id="KW-0964">Secreted</keyword>
<evidence type="ECO:0000256" key="5">
    <source>
        <dbReference type="SAM" id="Phobius"/>
    </source>
</evidence>
<evidence type="ECO:0000313" key="7">
    <source>
        <dbReference type="EMBL" id="BAE95465.1"/>
    </source>
</evidence>
<dbReference type="NCBIfam" id="TIGR01167">
    <property type="entry name" value="LPXTG_anchor"/>
    <property type="match status" value="1"/>
</dbReference>
<feature type="domain" description="SpaA-like prealbumin fold" evidence="6">
    <location>
        <begin position="100"/>
        <end position="159"/>
    </location>
</feature>
<evidence type="ECO:0000256" key="4">
    <source>
        <dbReference type="SAM" id="MobiDB-lite"/>
    </source>
</evidence>